<evidence type="ECO:0000256" key="1">
    <source>
        <dbReference type="SAM" id="MobiDB-lite"/>
    </source>
</evidence>
<feature type="compositionally biased region" description="Low complexity" evidence="1">
    <location>
        <begin position="130"/>
        <end position="153"/>
    </location>
</feature>
<gene>
    <name evidence="2" type="ORF">PHLGIDRAFT_19661</name>
</gene>
<name>A0A0C3NKP6_PHLG1</name>
<proteinExistence type="predicted"/>
<sequence length="316" mass="33561">MRKQPAPTCLPPDNPQYKALALDTSTRPPAQAEGGQGARVSKPTQSAAHSAPSSPSGNSVSAQQSAIITKTTSSKKRRAPSDSPHRGTSSRPVITKRRRVIRQEPVSIPSSPEPPEPKGPPTHTNRLAVASDKPSPGSAKASSRSSTVANNSSHKLAKKLPNNAPSQRSPGTKPTVVSRDDFKSFLVPTDNHENPLPSSKFRKNVLSPAKTTSLPSMSEKAKGKQPIRPSGSRVAPTRTVSASSTRQNDLISLAPIPSKAVPPKPLPKMPKGLDLSMGPEEMGGMLVTWDKIDAGLLSIGRARYKERTARSEVRST</sequence>
<dbReference type="EMBL" id="KN840539">
    <property type="protein sequence ID" value="KIP05584.1"/>
    <property type="molecule type" value="Genomic_DNA"/>
</dbReference>
<evidence type="ECO:0000313" key="2">
    <source>
        <dbReference type="EMBL" id="KIP05584.1"/>
    </source>
</evidence>
<feature type="compositionally biased region" description="Polar residues" evidence="1">
    <location>
        <begin position="238"/>
        <end position="250"/>
    </location>
</feature>
<evidence type="ECO:0000313" key="3">
    <source>
        <dbReference type="Proteomes" id="UP000053257"/>
    </source>
</evidence>
<dbReference type="AlphaFoldDB" id="A0A0C3NKP6"/>
<organism evidence="2 3">
    <name type="scientific">Phlebiopsis gigantea (strain 11061_1 CR5-6)</name>
    <name type="common">White-rot fungus</name>
    <name type="synonym">Peniophora gigantea</name>
    <dbReference type="NCBI Taxonomy" id="745531"/>
    <lineage>
        <taxon>Eukaryota</taxon>
        <taxon>Fungi</taxon>
        <taxon>Dikarya</taxon>
        <taxon>Basidiomycota</taxon>
        <taxon>Agaricomycotina</taxon>
        <taxon>Agaricomycetes</taxon>
        <taxon>Polyporales</taxon>
        <taxon>Phanerochaetaceae</taxon>
        <taxon>Phlebiopsis</taxon>
    </lineage>
</organism>
<protein>
    <submittedName>
        <fullName evidence="2">Uncharacterized protein</fullName>
    </submittedName>
</protein>
<dbReference type="HOGENOM" id="CLU_880304_0_0_1"/>
<feature type="compositionally biased region" description="Low complexity" evidence="1">
    <location>
        <begin position="43"/>
        <end position="65"/>
    </location>
</feature>
<reference evidence="2 3" key="1">
    <citation type="journal article" date="2014" name="PLoS Genet.">
        <title>Analysis of the Phlebiopsis gigantea genome, transcriptome and secretome provides insight into its pioneer colonization strategies of wood.</title>
        <authorList>
            <person name="Hori C."/>
            <person name="Ishida T."/>
            <person name="Igarashi K."/>
            <person name="Samejima M."/>
            <person name="Suzuki H."/>
            <person name="Master E."/>
            <person name="Ferreira P."/>
            <person name="Ruiz-Duenas F.J."/>
            <person name="Held B."/>
            <person name="Canessa P."/>
            <person name="Larrondo L.F."/>
            <person name="Schmoll M."/>
            <person name="Druzhinina I.S."/>
            <person name="Kubicek C.P."/>
            <person name="Gaskell J.A."/>
            <person name="Kersten P."/>
            <person name="St John F."/>
            <person name="Glasner J."/>
            <person name="Sabat G."/>
            <person name="Splinter BonDurant S."/>
            <person name="Syed K."/>
            <person name="Yadav J."/>
            <person name="Mgbeahuruike A.C."/>
            <person name="Kovalchuk A."/>
            <person name="Asiegbu F.O."/>
            <person name="Lackner G."/>
            <person name="Hoffmeister D."/>
            <person name="Rencoret J."/>
            <person name="Gutierrez A."/>
            <person name="Sun H."/>
            <person name="Lindquist E."/>
            <person name="Barry K."/>
            <person name="Riley R."/>
            <person name="Grigoriev I.V."/>
            <person name="Henrissat B."/>
            <person name="Kues U."/>
            <person name="Berka R.M."/>
            <person name="Martinez A.T."/>
            <person name="Covert S.F."/>
            <person name="Blanchette R.A."/>
            <person name="Cullen D."/>
        </authorList>
    </citation>
    <scope>NUCLEOTIDE SEQUENCE [LARGE SCALE GENOMIC DNA]</scope>
    <source>
        <strain evidence="2 3">11061_1 CR5-6</strain>
    </source>
</reference>
<keyword evidence="3" id="KW-1185">Reference proteome</keyword>
<accession>A0A0C3NKP6</accession>
<feature type="compositionally biased region" description="Pro residues" evidence="1">
    <location>
        <begin position="111"/>
        <end position="120"/>
    </location>
</feature>
<feature type="region of interest" description="Disordered" evidence="1">
    <location>
        <begin position="1"/>
        <end position="277"/>
    </location>
</feature>
<dbReference type="Proteomes" id="UP000053257">
    <property type="component" value="Unassembled WGS sequence"/>
</dbReference>
<feature type="compositionally biased region" description="Polar residues" evidence="1">
    <location>
        <begin position="163"/>
        <end position="172"/>
    </location>
</feature>